<evidence type="ECO:0000313" key="4">
    <source>
        <dbReference type="Proteomes" id="UP001209854"/>
    </source>
</evidence>
<reference evidence="3 4" key="1">
    <citation type="submission" date="2022-10" db="EMBL/GenBank/DDBJ databases">
        <title>High-quality genome sequences of two octocoral-associated bacteria, Endozoicomonas euniceicola EF212 and Endozoicomonas gorgoniicola PS125.</title>
        <authorList>
            <person name="Chiou Y.-J."/>
            <person name="Chen Y.-H."/>
        </authorList>
    </citation>
    <scope>NUCLEOTIDE SEQUENCE [LARGE SCALE GENOMIC DNA]</scope>
    <source>
        <strain evidence="3 4">PS125</strain>
    </source>
</reference>
<feature type="region of interest" description="Disordered" evidence="1">
    <location>
        <begin position="204"/>
        <end position="306"/>
    </location>
</feature>
<evidence type="ECO:0000313" key="3">
    <source>
        <dbReference type="EMBL" id="MCW7553671.1"/>
    </source>
</evidence>
<organism evidence="3 4">
    <name type="scientific">Endozoicomonas gorgoniicola</name>
    <dbReference type="NCBI Taxonomy" id="1234144"/>
    <lineage>
        <taxon>Bacteria</taxon>
        <taxon>Pseudomonadati</taxon>
        <taxon>Pseudomonadota</taxon>
        <taxon>Gammaproteobacteria</taxon>
        <taxon>Oceanospirillales</taxon>
        <taxon>Endozoicomonadaceae</taxon>
        <taxon>Endozoicomonas</taxon>
    </lineage>
</organism>
<feature type="compositionally biased region" description="Polar residues" evidence="1">
    <location>
        <begin position="273"/>
        <end position="284"/>
    </location>
</feature>
<name>A0ABT3MWB1_9GAMM</name>
<dbReference type="InterPro" id="IPR002035">
    <property type="entry name" value="VWF_A"/>
</dbReference>
<proteinExistence type="predicted"/>
<dbReference type="RefSeq" id="WP_262568490.1">
    <property type="nucleotide sequence ID" value="NZ_JAPFCC010000001.1"/>
</dbReference>
<dbReference type="PROSITE" id="PS50234">
    <property type="entry name" value="VWFA"/>
    <property type="match status" value="1"/>
</dbReference>
<dbReference type="PANTHER" id="PTHR41248:SF1">
    <property type="entry name" value="NORD PROTEIN"/>
    <property type="match status" value="1"/>
</dbReference>
<dbReference type="PANTHER" id="PTHR41248">
    <property type="entry name" value="NORD PROTEIN"/>
    <property type="match status" value="1"/>
</dbReference>
<dbReference type="EMBL" id="JAPFCC010000001">
    <property type="protein sequence ID" value="MCW7553671.1"/>
    <property type="molecule type" value="Genomic_DNA"/>
</dbReference>
<dbReference type="Proteomes" id="UP001209854">
    <property type="component" value="Unassembled WGS sequence"/>
</dbReference>
<dbReference type="SMART" id="SM00327">
    <property type="entry name" value="VWA"/>
    <property type="match status" value="1"/>
</dbReference>
<dbReference type="InterPro" id="IPR006538">
    <property type="entry name" value="CobT"/>
</dbReference>
<gene>
    <name evidence="3" type="ORF">NX722_13740</name>
</gene>
<dbReference type="Pfam" id="PF00092">
    <property type="entry name" value="VWA"/>
    <property type="match status" value="1"/>
</dbReference>
<protein>
    <submittedName>
        <fullName evidence="3">VWA domain-containing protein</fullName>
    </submittedName>
</protein>
<feature type="compositionally biased region" description="Basic and acidic residues" evidence="1">
    <location>
        <begin position="244"/>
        <end position="272"/>
    </location>
</feature>
<dbReference type="Gene3D" id="3.40.50.410">
    <property type="entry name" value="von Willebrand factor, type A domain"/>
    <property type="match status" value="1"/>
</dbReference>
<dbReference type="Pfam" id="PF06213">
    <property type="entry name" value="CobT"/>
    <property type="match status" value="1"/>
</dbReference>
<comment type="caution">
    <text evidence="3">The sequence shown here is derived from an EMBL/GenBank/DDBJ whole genome shotgun (WGS) entry which is preliminary data.</text>
</comment>
<keyword evidence="4" id="KW-1185">Reference proteome</keyword>
<evidence type="ECO:0000259" key="2">
    <source>
        <dbReference type="PROSITE" id="PS50234"/>
    </source>
</evidence>
<accession>A0ABT3MWB1</accession>
<sequence>MVSTLQRALPIVGAALGRKLGVQVEVSGRNAFTDGERIVLPAFDPERPEQELKSWGFLSHEAAHIRYTDFELDQSGSAFRRRLTNLLEDIRIERALSREYPGTAFTLSEVVRQLVAEGRLSAPAKSDPPVKVLHDSLLAMLRYEVLGQKALKEEASKAKQAMAACFPVKLLKSLDAVLDDVPHMGNTRKAQQLADEIIRLFQNQQQEDSDNSNDTGNDDKTDSLSSENSDNQEPDLKSAPSQGTDEKPDSTLATEHETENTQGQEKQEEKTDSTQSTDAKSADTQGKRDASGENTTEAPEDFQEESIRTVLESDNSDWPEDLFQSLASEMEGWSLRQEGGLSAVTTTPSVDRVEVLNADKIEGQSLLWRTKAESSRLAAQLTGLVQAKTMSRDRTGKRGKKLDGKLLHRMAIGDSRLFCKRSETITIDATVHLCLDISSSMSSRMELAREAVLALAYGLNQINGVTVSVSAYPGKSDCGVFEIMKPKDRLQDVAAVLSALNAHDSTPMATGLWHSVHQVLQARAKRRLIIMITDGAPDFDHHQTVMDLVKRCESSAIEVVGLGINIHSVEQLFPQSVVVSQLHELKAGLFKLARFWLIA</sequence>
<feature type="domain" description="VWFA" evidence="2">
    <location>
        <begin position="430"/>
        <end position="585"/>
    </location>
</feature>
<dbReference type="SUPFAM" id="SSF53300">
    <property type="entry name" value="vWA-like"/>
    <property type="match status" value="1"/>
</dbReference>
<dbReference type="InterPro" id="IPR036465">
    <property type="entry name" value="vWFA_dom_sf"/>
</dbReference>
<evidence type="ECO:0000256" key="1">
    <source>
        <dbReference type="SAM" id="MobiDB-lite"/>
    </source>
</evidence>
<dbReference type="InterPro" id="IPR051928">
    <property type="entry name" value="NorD/CobT"/>
</dbReference>